<dbReference type="SUPFAM" id="SSF52425">
    <property type="entry name" value="Cryptochrome/photolyase, N-terminal domain"/>
    <property type="match status" value="1"/>
</dbReference>
<keyword evidence="5" id="KW-0285">Flavoprotein</keyword>
<dbReference type="AlphaFoldDB" id="A0AAE1FPK4"/>
<comment type="cofactor">
    <cofactor evidence="1">
        <name>FAD</name>
        <dbReference type="ChEBI" id="CHEBI:57692"/>
    </cofactor>
</comment>
<evidence type="ECO:0000256" key="4">
    <source>
        <dbReference type="ARBA" id="ARBA00014046"/>
    </source>
</evidence>
<evidence type="ECO:0000256" key="15">
    <source>
        <dbReference type="SAM" id="MobiDB-lite"/>
    </source>
</evidence>
<dbReference type="InterPro" id="IPR014729">
    <property type="entry name" value="Rossmann-like_a/b/a_fold"/>
</dbReference>
<dbReference type="InterPro" id="IPR008148">
    <property type="entry name" value="DNA_photolyase_2"/>
</dbReference>
<feature type="domain" description="Photolyase/cryptochrome alpha/beta" evidence="16">
    <location>
        <begin position="116"/>
        <end position="248"/>
    </location>
</feature>
<keyword evidence="8" id="KW-0238">DNA-binding</keyword>
<evidence type="ECO:0000256" key="1">
    <source>
        <dbReference type="ARBA" id="ARBA00001974"/>
    </source>
</evidence>
<dbReference type="EC" id="4.1.99.3" evidence="3"/>
<dbReference type="InterPro" id="IPR052219">
    <property type="entry name" value="Photolyase_Class-2"/>
</dbReference>
<dbReference type="Gene3D" id="1.10.579.10">
    <property type="entry name" value="DNA Cyclobutane Dipyrimidine Photolyase, subunit A, domain 3"/>
    <property type="match status" value="1"/>
</dbReference>
<dbReference type="Gene3D" id="3.40.50.620">
    <property type="entry name" value="HUPs"/>
    <property type="match status" value="1"/>
</dbReference>
<dbReference type="GO" id="GO:0009650">
    <property type="term" value="P:UV protection"/>
    <property type="evidence" value="ECO:0007669"/>
    <property type="project" value="UniProtKB-ARBA"/>
</dbReference>
<dbReference type="PROSITE" id="PS01084">
    <property type="entry name" value="DNA_PHOTOLYASES_2_2"/>
    <property type="match status" value="1"/>
</dbReference>
<evidence type="ECO:0000256" key="9">
    <source>
        <dbReference type="ARBA" id="ARBA00023204"/>
    </source>
</evidence>
<dbReference type="NCBIfam" id="TIGR00591">
    <property type="entry name" value="phr2"/>
    <property type="match status" value="1"/>
</dbReference>
<dbReference type="InterPro" id="IPR036134">
    <property type="entry name" value="Crypto/Photolyase_FAD-like_sf"/>
</dbReference>
<organism evidence="17 18">
    <name type="scientific">Petrolisthes cinctipes</name>
    <name type="common">Flat porcelain crab</name>
    <dbReference type="NCBI Taxonomy" id="88211"/>
    <lineage>
        <taxon>Eukaryota</taxon>
        <taxon>Metazoa</taxon>
        <taxon>Ecdysozoa</taxon>
        <taxon>Arthropoda</taxon>
        <taxon>Crustacea</taxon>
        <taxon>Multicrustacea</taxon>
        <taxon>Malacostraca</taxon>
        <taxon>Eumalacostraca</taxon>
        <taxon>Eucarida</taxon>
        <taxon>Decapoda</taxon>
        <taxon>Pleocyemata</taxon>
        <taxon>Anomura</taxon>
        <taxon>Galatheoidea</taxon>
        <taxon>Porcellanidae</taxon>
        <taxon>Petrolisthes</taxon>
    </lineage>
</organism>
<dbReference type="FunFam" id="1.10.579.10:FF:000002">
    <property type="entry name" value="Deoxyribodipyrimidine photolyase"/>
    <property type="match status" value="1"/>
</dbReference>
<reference evidence="17" key="1">
    <citation type="submission" date="2023-10" db="EMBL/GenBank/DDBJ databases">
        <title>Genome assemblies of two species of porcelain crab, Petrolisthes cinctipes and Petrolisthes manimaculis (Anomura: Porcellanidae).</title>
        <authorList>
            <person name="Angst P."/>
        </authorList>
    </citation>
    <scope>NUCLEOTIDE SEQUENCE</scope>
    <source>
        <strain evidence="17">PB745_01</strain>
        <tissue evidence="17">Gill</tissue>
    </source>
</reference>
<name>A0AAE1FPK4_PETCI</name>
<dbReference type="Proteomes" id="UP001286313">
    <property type="component" value="Unassembled WGS sequence"/>
</dbReference>
<keyword evidence="6" id="KW-0227">DNA damage</keyword>
<evidence type="ECO:0000256" key="12">
    <source>
        <dbReference type="ARBA" id="ARBA00033999"/>
    </source>
</evidence>
<comment type="function">
    <text evidence="13">Involved in repair of UV radiation-induced DNA damage. Catalyzes the light-dependent monomerization (300-600 nm) of cyclobutyl pyrimidine dimers (in cis-syn configuration), which are formed between adjacent bases on the same DNA strand upon exposure to ultraviolet radiation.</text>
</comment>
<dbReference type="SUPFAM" id="SSF48173">
    <property type="entry name" value="Cryptochrome/photolyase FAD-binding domain"/>
    <property type="match status" value="1"/>
</dbReference>
<comment type="caution">
    <text evidence="17">The sequence shown here is derived from an EMBL/GenBank/DDBJ whole genome shotgun (WGS) entry which is preliminary data.</text>
</comment>
<evidence type="ECO:0000256" key="13">
    <source>
        <dbReference type="ARBA" id="ARBA00059220"/>
    </source>
</evidence>
<evidence type="ECO:0000256" key="5">
    <source>
        <dbReference type="ARBA" id="ARBA00022630"/>
    </source>
</evidence>
<keyword evidence="10" id="KW-0456">Lyase</keyword>
<evidence type="ECO:0000256" key="2">
    <source>
        <dbReference type="ARBA" id="ARBA00006409"/>
    </source>
</evidence>
<evidence type="ECO:0000256" key="7">
    <source>
        <dbReference type="ARBA" id="ARBA00022827"/>
    </source>
</evidence>
<keyword evidence="18" id="KW-1185">Reference proteome</keyword>
<keyword evidence="7" id="KW-0274">FAD</keyword>
<dbReference type="PANTHER" id="PTHR10211:SF0">
    <property type="entry name" value="DEOXYRIBODIPYRIMIDINE PHOTO-LYASE"/>
    <property type="match status" value="1"/>
</dbReference>
<evidence type="ECO:0000256" key="3">
    <source>
        <dbReference type="ARBA" id="ARBA00013149"/>
    </source>
</evidence>
<protein>
    <recommendedName>
        <fullName evidence="4">Deoxyribodipyrimidine photo-lyase</fullName>
        <ecNumber evidence="3">4.1.99.3</ecNumber>
    </recommendedName>
    <alternativeName>
        <fullName evidence="11">DNA photolyase</fullName>
    </alternativeName>
    <alternativeName>
        <fullName evidence="14">Photoreactivating enzyme</fullName>
    </alternativeName>
</protein>
<keyword evidence="9" id="KW-0234">DNA repair</keyword>
<evidence type="ECO:0000256" key="6">
    <source>
        <dbReference type="ARBA" id="ARBA00022763"/>
    </source>
</evidence>
<comment type="catalytic activity">
    <reaction evidence="12">
        <text>cyclobutadipyrimidine (in DNA) = 2 pyrimidine residues (in DNA).</text>
        <dbReference type="EC" id="4.1.99.3"/>
    </reaction>
</comment>
<evidence type="ECO:0000313" key="17">
    <source>
        <dbReference type="EMBL" id="KAK3877265.1"/>
    </source>
</evidence>
<evidence type="ECO:0000256" key="14">
    <source>
        <dbReference type="ARBA" id="ARBA00083107"/>
    </source>
</evidence>
<sequence>MCLCRGFGLTVLTSVLHQCKFICGVKVLPGQVCGRGCVWRPALLSRASSSVVSRFKMPSSDGEPEPKKAKQGESDLDIHTRLLRERKEMAEIVTKFKFNKKRVQMLSKVDEVPDCDGVVYWMSRDQRVQDNWALLFAQRLALKYEVSLHVVFCLVPSFLDATYRHYQFMLKGLEEVEEECCKLNIEFHLLPGEAKDALPKFMEEHHIGGVVTDFSPLRVPKQWREDVLEVIPKNIPMCMVDAHNVVPCWVASDKQEYSAKTIRRKISDKLPDFLTKFPTVARHPHTSKYKAKPVDWEVTEKSIEVDRTVGPVEWANPGTHSGLNNLNEFCLKRLRKYADQRNDPNVKALSNMSPWLHFGQVSAQRCVLEVKRYKKKLRDGVEGFVEEAVVRRELADNYCHYQPKYDQLEGAYKWAVDTLNNHRNDKRPYLYSREQLTEARTHDDLWNSAQLELVTTGKMHGFLRMYWAKKVLEWTQTPEEALQTAIYLNDRFSLDGRDPNGYVGCMWSICGIHDQGWAERSVFGKIRYMNYDGCKRKFKIDGYISRFGGKKHKYIPPPTTD</sequence>
<dbReference type="FunFam" id="1.25.40.80:FF:000004">
    <property type="entry name" value="Deoxyribodipyrimidine photolyase"/>
    <property type="match status" value="1"/>
</dbReference>
<evidence type="ECO:0000256" key="10">
    <source>
        <dbReference type="ARBA" id="ARBA00023239"/>
    </source>
</evidence>
<evidence type="ECO:0000259" key="16">
    <source>
        <dbReference type="PROSITE" id="PS51645"/>
    </source>
</evidence>
<feature type="region of interest" description="Disordered" evidence="15">
    <location>
        <begin position="55"/>
        <end position="74"/>
    </location>
</feature>
<dbReference type="Gene3D" id="1.25.40.80">
    <property type="match status" value="1"/>
</dbReference>
<proteinExistence type="inferred from homology"/>
<dbReference type="PROSITE" id="PS51645">
    <property type="entry name" value="PHR_CRY_ALPHA_BETA"/>
    <property type="match status" value="1"/>
</dbReference>
<evidence type="ECO:0000256" key="8">
    <source>
        <dbReference type="ARBA" id="ARBA00023125"/>
    </source>
</evidence>
<dbReference type="PANTHER" id="PTHR10211">
    <property type="entry name" value="DEOXYRIBODIPYRIMIDINE PHOTOLYASE"/>
    <property type="match status" value="1"/>
</dbReference>
<dbReference type="InterPro" id="IPR036155">
    <property type="entry name" value="Crypto/Photolyase_N_sf"/>
</dbReference>
<evidence type="ECO:0000313" key="18">
    <source>
        <dbReference type="Proteomes" id="UP001286313"/>
    </source>
</evidence>
<dbReference type="GO" id="GO:0003677">
    <property type="term" value="F:DNA binding"/>
    <property type="evidence" value="ECO:0007669"/>
    <property type="project" value="UniProtKB-KW"/>
</dbReference>
<accession>A0AAE1FPK4</accession>
<dbReference type="EMBL" id="JAWQEG010001703">
    <property type="protein sequence ID" value="KAK3877265.1"/>
    <property type="molecule type" value="Genomic_DNA"/>
</dbReference>
<comment type="similarity">
    <text evidence="2">Belongs to the DNA photolyase class-2 family.</text>
</comment>
<gene>
    <name evidence="17" type="ORF">Pcinc_018020</name>
</gene>
<dbReference type="GO" id="GO:0000719">
    <property type="term" value="P:photoreactive repair"/>
    <property type="evidence" value="ECO:0007669"/>
    <property type="project" value="TreeGrafter"/>
</dbReference>
<evidence type="ECO:0000256" key="11">
    <source>
        <dbReference type="ARBA" id="ARBA00031671"/>
    </source>
</evidence>
<dbReference type="Pfam" id="PF00875">
    <property type="entry name" value="DNA_photolyase"/>
    <property type="match status" value="1"/>
</dbReference>
<dbReference type="InterPro" id="IPR006050">
    <property type="entry name" value="DNA_photolyase_N"/>
</dbReference>
<dbReference type="InterPro" id="IPR032673">
    <property type="entry name" value="DNA_photolyase_2_CS"/>
</dbReference>
<dbReference type="GO" id="GO:0003904">
    <property type="term" value="F:deoxyribodipyrimidine photo-lyase activity"/>
    <property type="evidence" value="ECO:0007669"/>
    <property type="project" value="UniProtKB-EC"/>
</dbReference>
<dbReference type="FunFam" id="3.40.50.620:FF:000110">
    <property type="entry name" value="Deoxyribodipyrimidine photolyase"/>
    <property type="match status" value="1"/>
</dbReference>
<feature type="compositionally biased region" description="Basic and acidic residues" evidence="15">
    <location>
        <begin position="64"/>
        <end position="74"/>
    </location>
</feature>